<feature type="domain" description="CheC-like protein" evidence="4">
    <location>
        <begin position="103"/>
        <end position="132"/>
    </location>
</feature>
<keyword evidence="1" id="KW-0145">Chemotaxis</keyword>
<dbReference type="Proteomes" id="UP001567571">
    <property type="component" value="Unassembled WGS sequence"/>
</dbReference>
<dbReference type="EMBL" id="BAAADQ010000001">
    <property type="protein sequence ID" value="GAA0532318.1"/>
    <property type="molecule type" value="Genomic_DNA"/>
</dbReference>
<dbReference type="PANTHER" id="PTHR43693">
    <property type="entry name" value="PROTEIN PHOSPHATASE CHEZ"/>
    <property type="match status" value="1"/>
</dbReference>
<evidence type="ECO:0000313" key="5">
    <source>
        <dbReference type="EMBL" id="GAA0532318.1"/>
    </source>
</evidence>
<dbReference type="RefSeq" id="WP_343776152.1">
    <property type="nucleotide sequence ID" value="NZ_BAAADQ010000001.1"/>
</dbReference>
<reference evidence="6 8" key="3">
    <citation type="submission" date="2024-06" db="EMBL/GenBank/DDBJ databases">
        <title>Halorubrum miltondacostae sp. nov., a potential PHA producer isolated from an inland solar saltern in Rio Maior, Portugal.</title>
        <authorList>
            <person name="Albuquerque L."/>
            <person name="Viver T."/>
            <person name="Barroso C."/>
            <person name="Claudino R."/>
            <person name="Galvan M."/>
            <person name="Simoes G."/>
            <person name="Lobo Da Cunha A."/>
            <person name="Egas C."/>
        </authorList>
    </citation>
    <scope>NUCLEOTIDE SEQUENCE [LARGE SCALE GENOMIC DNA]</scope>
    <source>
        <strain evidence="6 8">DSM 18646</strain>
    </source>
</reference>
<evidence type="ECO:0000256" key="2">
    <source>
        <dbReference type="ARBA" id="ARBA00022801"/>
    </source>
</evidence>
<dbReference type="GO" id="GO:0006935">
    <property type="term" value="P:chemotaxis"/>
    <property type="evidence" value="ECO:0007669"/>
    <property type="project" value="UniProtKB-KW"/>
</dbReference>
<reference evidence="5" key="2">
    <citation type="submission" date="2023-12" db="EMBL/GenBank/DDBJ databases">
        <authorList>
            <person name="Sun Q."/>
            <person name="Inoue M."/>
        </authorList>
    </citation>
    <scope>NUCLEOTIDE SEQUENCE</scope>
    <source>
        <strain evidence="5">JCM 14265</strain>
    </source>
</reference>
<protein>
    <submittedName>
        <fullName evidence="6">Chemotaxis protein CheC</fullName>
    </submittedName>
</protein>
<evidence type="ECO:0000313" key="6">
    <source>
        <dbReference type="EMBL" id="MEZ3165906.1"/>
    </source>
</evidence>
<keyword evidence="2" id="KW-0378">Hydrolase</keyword>
<dbReference type="SUPFAM" id="SSF103039">
    <property type="entry name" value="CheC-like"/>
    <property type="match status" value="2"/>
</dbReference>
<proteinExistence type="predicted"/>
<dbReference type="Proteomes" id="UP001501425">
    <property type="component" value="Unassembled WGS sequence"/>
</dbReference>
<reference evidence="5" key="1">
    <citation type="journal article" date="2014" name="Int. J. Syst. Evol. Microbiol.">
        <title>Complete genome sequence of Corynebacterium casei LMG S-19264T (=DSM 44701T), isolated from a smear-ripened cheese.</title>
        <authorList>
            <consortium name="US DOE Joint Genome Institute (JGI-PGF)"/>
            <person name="Walter F."/>
            <person name="Albersmeier A."/>
            <person name="Kalinowski J."/>
            <person name="Ruckert C."/>
        </authorList>
    </citation>
    <scope>NUCLEOTIDE SEQUENCE</scope>
    <source>
        <strain evidence="5">JCM 14265</strain>
    </source>
</reference>
<evidence type="ECO:0000313" key="7">
    <source>
        <dbReference type="Proteomes" id="UP001501425"/>
    </source>
</evidence>
<dbReference type="CDD" id="cd17911">
    <property type="entry name" value="CheC_ClassIII"/>
    <property type="match status" value="2"/>
</dbReference>
<evidence type="ECO:0000256" key="1">
    <source>
        <dbReference type="ARBA" id="ARBA00022500"/>
    </source>
</evidence>
<evidence type="ECO:0000256" key="3">
    <source>
        <dbReference type="SAM" id="MobiDB-lite"/>
    </source>
</evidence>
<dbReference type="InterPro" id="IPR028976">
    <property type="entry name" value="CheC-like_sf"/>
</dbReference>
<dbReference type="InterPro" id="IPR007597">
    <property type="entry name" value="CheC"/>
</dbReference>
<dbReference type="EMBL" id="JBEDNW010000001">
    <property type="protein sequence ID" value="MEZ3165906.1"/>
    <property type="molecule type" value="Genomic_DNA"/>
</dbReference>
<gene>
    <name evidence="6" type="ORF">ABNG02_01030</name>
    <name evidence="5" type="ORF">GCM10008994_03800</name>
</gene>
<organism evidence="5 7">
    <name type="scientific">Halorubrum ejinorense</name>
    <dbReference type="NCBI Taxonomy" id="425309"/>
    <lineage>
        <taxon>Archaea</taxon>
        <taxon>Methanobacteriati</taxon>
        <taxon>Methanobacteriota</taxon>
        <taxon>Stenosarchaea group</taxon>
        <taxon>Halobacteria</taxon>
        <taxon>Halobacteriales</taxon>
        <taxon>Haloferacaceae</taxon>
        <taxon>Halorubrum</taxon>
    </lineage>
</organism>
<feature type="domain" description="CheC-like protein" evidence="4">
    <location>
        <begin position="295"/>
        <end position="331"/>
    </location>
</feature>
<evidence type="ECO:0000313" key="8">
    <source>
        <dbReference type="Proteomes" id="UP001567571"/>
    </source>
</evidence>
<keyword evidence="8" id="KW-1185">Reference proteome</keyword>
<dbReference type="GO" id="GO:0016787">
    <property type="term" value="F:hydrolase activity"/>
    <property type="evidence" value="ECO:0007669"/>
    <property type="project" value="UniProtKB-KW"/>
</dbReference>
<accession>A0AAV3SQL9</accession>
<name>A0AAV3SQL9_9EURY</name>
<dbReference type="Gene3D" id="3.40.1550.10">
    <property type="entry name" value="CheC-like"/>
    <property type="match status" value="2"/>
</dbReference>
<comment type="caution">
    <text evidence="5">The sequence shown here is derived from an EMBL/GenBank/DDBJ whole genome shotgun (WGS) entry which is preliminary data.</text>
</comment>
<dbReference type="PANTHER" id="PTHR43693:SF1">
    <property type="entry name" value="PROTEIN PHOSPHATASE CHEZ"/>
    <property type="match status" value="1"/>
</dbReference>
<feature type="region of interest" description="Disordered" evidence="3">
    <location>
        <begin position="134"/>
        <end position="153"/>
    </location>
</feature>
<dbReference type="AlphaFoldDB" id="A0AAV3SQL9"/>
<dbReference type="InterPro" id="IPR050992">
    <property type="entry name" value="CheZ_family_phosphatases"/>
</dbReference>
<evidence type="ECO:0000259" key="4">
    <source>
        <dbReference type="Pfam" id="PF04509"/>
    </source>
</evidence>
<dbReference type="Pfam" id="PF04509">
    <property type="entry name" value="CheC"/>
    <property type="match status" value="2"/>
</dbReference>
<sequence>MRVEVDALGRFNRLAHEGSERAARALGQLTGVEPAVEATSIDLLRQSDIVADFRNEDLIGVATEFSGGITGTALLVFNRAGARTLVKSLPGDTDAETNVEPRLTEVGNILLSGFIDGWADRLRRTIDQDPPTCLTGSGTEILPERTPSDGTPGQVTTVTSVFETSALAVETSAYSFLERESFESALVEEFTDRSTPVPLDKLQLFSRMAAVGGATAGDNITMMTGIDTTVDISRMRFLRVEHLSAKLGDDRQVGVAVELTGLPSGYVLVLFDEPSAKTVAEAMGTGPVGGSFGSMHRSAIEEICNVMISGFVDGWANVLGTSNQHTPPEFVHDFASALVDPIMVDLATEQEYAFVFDTVVQTSEEAVSCQIYALPEERELQRALERLSPDELSADIVSRMRADPDSVFGGDV</sequence>